<proteinExistence type="predicted"/>
<evidence type="ECO:0000313" key="1">
    <source>
        <dbReference type="EMBL" id="CAQ00299.1"/>
    </source>
</evidence>
<dbReference type="AlphaFoldDB" id="B0RII4"/>
<keyword evidence="2" id="KW-1185">Reference proteome</keyword>
<accession>B0RII4</accession>
<protein>
    <submittedName>
        <fullName evidence="1">Integral membrane protein</fullName>
    </submittedName>
</protein>
<name>B0RII4_CLASE</name>
<dbReference type="EMBL" id="AM849034">
    <property type="protein sequence ID" value="CAQ00299.1"/>
    <property type="molecule type" value="Genomic_DNA"/>
</dbReference>
<reference evidence="1 2" key="1">
    <citation type="journal article" date="2008" name="J. Bacteriol.">
        <title>Genome of the actinomycete plant pathogen Clavibacter michiganensis subsp. sepedonicus suggests recent niche adaptation.</title>
        <authorList>
            <person name="Bentley S.D."/>
            <person name="Corton C."/>
            <person name="Brown S.E."/>
            <person name="Barron A."/>
            <person name="Clark L."/>
            <person name="Doggett J."/>
            <person name="Harris B."/>
            <person name="Ormond D."/>
            <person name="Quail M.A."/>
            <person name="May G."/>
            <person name="Francis D."/>
            <person name="Knudson D."/>
            <person name="Parkhill J."/>
            <person name="Ishimaru C.A."/>
        </authorList>
    </citation>
    <scope>NUCLEOTIDE SEQUENCE [LARGE SCALE GENOMIC DNA]</scope>
    <source>
        <strain evidence="2">ATCC 33113 / DSM 20744 / JCM 9667 / LMG 2889 / ICMP 2535 / C-1</strain>
    </source>
</reference>
<organism evidence="1 2">
    <name type="scientific">Clavibacter sepedonicus</name>
    <name type="common">Clavibacter michiganensis subsp. sepedonicus</name>
    <dbReference type="NCBI Taxonomy" id="31964"/>
    <lineage>
        <taxon>Bacteria</taxon>
        <taxon>Bacillati</taxon>
        <taxon>Actinomycetota</taxon>
        <taxon>Actinomycetes</taxon>
        <taxon>Micrococcales</taxon>
        <taxon>Microbacteriaceae</taxon>
        <taxon>Clavibacter</taxon>
    </lineage>
</organism>
<dbReference type="KEGG" id="cms:CMS0176"/>
<dbReference type="Proteomes" id="UP000001318">
    <property type="component" value="Chromosome"/>
</dbReference>
<gene>
    <name evidence="1" type="ordered locus">CMS0176</name>
</gene>
<dbReference type="OrthoDB" id="5124773at2"/>
<dbReference type="HOGENOM" id="CLU_1737312_0_0_11"/>
<sequence>MRRTGLALTSAGAWWCIGVALSFHEIIFISLASSPTEDERDATVIVVVPLGIAVIAAFSVSVLCFRHFGIVRSAWAFPVLVVAGALVAAAQFPLSAGPYGYWLSELPRPVLLVLWSGPALPAAVILVLLHVVLRVRERHVG</sequence>
<evidence type="ECO:0000313" key="2">
    <source>
        <dbReference type="Proteomes" id="UP000001318"/>
    </source>
</evidence>